<evidence type="ECO:0000256" key="1">
    <source>
        <dbReference type="ARBA" id="ARBA00004613"/>
    </source>
</evidence>
<keyword evidence="9" id="KW-0325">Glycoprotein</keyword>
<keyword evidence="8" id="KW-1015">Disulfide bond</keyword>
<gene>
    <name evidence="14" type="primary">nodal_1</name>
    <name evidence="14" type="ORF">N1851_031088</name>
</gene>
<reference evidence="14" key="1">
    <citation type="journal article" date="2023" name="Front. Mar. Sci.">
        <title>A new Merluccius polli reference genome to investigate the effects of global change in West African waters.</title>
        <authorList>
            <person name="Mateo J.L."/>
            <person name="Blanco-Fernandez C."/>
            <person name="Garcia-Vazquez E."/>
            <person name="Machado-Schiaffino G."/>
        </authorList>
    </citation>
    <scope>NUCLEOTIDE SEQUENCE</scope>
    <source>
        <strain evidence="14">C29</strain>
        <tissue evidence="14">Fin</tissue>
    </source>
</reference>
<keyword evidence="7 10" id="KW-0339">Growth factor</keyword>
<dbReference type="Pfam" id="PF00019">
    <property type="entry name" value="TGF_beta"/>
    <property type="match status" value="1"/>
</dbReference>
<feature type="chain" id="PRO_5041419949" evidence="12">
    <location>
        <begin position="20"/>
        <end position="393"/>
    </location>
</feature>
<dbReference type="PANTHER" id="PTHR11848:SF159">
    <property type="entry name" value="NODAL HOMOLOG"/>
    <property type="match status" value="1"/>
</dbReference>
<evidence type="ECO:0000256" key="6">
    <source>
        <dbReference type="ARBA" id="ARBA00022729"/>
    </source>
</evidence>
<feature type="compositionally biased region" description="Basic residues" evidence="11">
    <location>
        <begin position="255"/>
        <end position="266"/>
    </location>
</feature>
<keyword evidence="5" id="KW-0165">Cleavage on pair of basic residues</keyword>
<dbReference type="SUPFAM" id="SSF57501">
    <property type="entry name" value="Cystine-knot cytokines"/>
    <property type="match status" value="1"/>
</dbReference>
<organism evidence="14 15">
    <name type="scientific">Merluccius polli</name>
    <name type="common">Benguela hake</name>
    <name type="synonym">Merluccius cadenati</name>
    <dbReference type="NCBI Taxonomy" id="89951"/>
    <lineage>
        <taxon>Eukaryota</taxon>
        <taxon>Metazoa</taxon>
        <taxon>Chordata</taxon>
        <taxon>Craniata</taxon>
        <taxon>Vertebrata</taxon>
        <taxon>Euteleostomi</taxon>
        <taxon>Actinopterygii</taxon>
        <taxon>Neopterygii</taxon>
        <taxon>Teleostei</taxon>
        <taxon>Neoteleostei</taxon>
        <taxon>Acanthomorphata</taxon>
        <taxon>Zeiogadaria</taxon>
        <taxon>Gadariae</taxon>
        <taxon>Gadiformes</taxon>
        <taxon>Gadoidei</taxon>
        <taxon>Merlucciidae</taxon>
        <taxon>Merluccius</taxon>
    </lineage>
</organism>
<evidence type="ECO:0000256" key="7">
    <source>
        <dbReference type="ARBA" id="ARBA00023030"/>
    </source>
</evidence>
<evidence type="ECO:0000256" key="8">
    <source>
        <dbReference type="ARBA" id="ARBA00023157"/>
    </source>
</evidence>
<evidence type="ECO:0000313" key="14">
    <source>
        <dbReference type="EMBL" id="KAK0133403.1"/>
    </source>
</evidence>
<evidence type="ECO:0000259" key="13">
    <source>
        <dbReference type="PROSITE" id="PS51362"/>
    </source>
</evidence>
<dbReference type="Gene3D" id="2.60.120.970">
    <property type="match status" value="1"/>
</dbReference>
<feature type="signal peptide" evidence="12">
    <location>
        <begin position="1"/>
        <end position="19"/>
    </location>
</feature>
<dbReference type="Proteomes" id="UP001174136">
    <property type="component" value="Unassembled WGS sequence"/>
</dbReference>
<dbReference type="Pfam" id="PF00688">
    <property type="entry name" value="TGFb_propeptide"/>
    <property type="match status" value="1"/>
</dbReference>
<evidence type="ECO:0000256" key="9">
    <source>
        <dbReference type="ARBA" id="ARBA00023180"/>
    </source>
</evidence>
<dbReference type="PROSITE" id="PS00250">
    <property type="entry name" value="TGF_BETA_1"/>
    <property type="match status" value="1"/>
</dbReference>
<evidence type="ECO:0000256" key="12">
    <source>
        <dbReference type="SAM" id="SignalP"/>
    </source>
</evidence>
<dbReference type="InterPro" id="IPR017948">
    <property type="entry name" value="TGFb_CS"/>
</dbReference>
<dbReference type="PANTHER" id="PTHR11848">
    <property type="entry name" value="TGF-BETA FAMILY"/>
    <property type="match status" value="1"/>
</dbReference>
<keyword evidence="4" id="KW-0964">Secreted</keyword>
<name>A0AA47M4F8_MERPO</name>
<dbReference type="GO" id="GO:0007369">
    <property type="term" value="P:gastrulation"/>
    <property type="evidence" value="ECO:0007669"/>
    <property type="project" value="UniProtKB-ARBA"/>
</dbReference>
<dbReference type="GO" id="GO:0005125">
    <property type="term" value="F:cytokine activity"/>
    <property type="evidence" value="ECO:0007669"/>
    <property type="project" value="TreeGrafter"/>
</dbReference>
<dbReference type="GO" id="GO:0009888">
    <property type="term" value="P:tissue development"/>
    <property type="evidence" value="ECO:0007669"/>
    <property type="project" value="UniProtKB-ARBA"/>
</dbReference>
<evidence type="ECO:0000256" key="3">
    <source>
        <dbReference type="ARBA" id="ARBA00022473"/>
    </source>
</evidence>
<evidence type="ECO:0000256" key="10">
    <source>
        <dbReference type="RuleBase" id="RU000354"/>
    </source>
</evidence>
<feature type="region of interest" description="Disordered" evidence="11">
    <location>
        <begin position="243"/>
        <end position="287"/>
    </location>
</feature>
<evidence type="ECO:0000256" key="11">
    <source>
        <dbReference type="SAM" id="MobiDB-lite"/>
    </source>
</evidence>
<dbReference type="FunFam" id="2.10.90.10:FF:000026">
    <property type="entry name" value="Nodal homolog 3-A"/>
    <property type="match status" value="1"/>
</dbReference>
<evidence type="ECO:0000256" key="5">
    <source>
        <dbReference type="ARBA" id="ARBA00022685"/>
    </source>
</evidence>
<accession>A0AA47M4F8</accession>
<sequence>MNGITLAFLCALLTDGVAGAATDPFYGNHHRSGGDAAAFHRMRGGLPRPAGGGRGNRLPLYMMQLYRTLHVSKDLAADVNHEDNPRLHHADAVISLVAKGCQQRGERWSVTFDLSSISDSENVQRSELRIRLPAFSESPRVSVDLHHSSPQDRPVLLGRLRASPVSMTSTSSWKVFNVTELLVRWRERRGWPQEEEEEEEEEEGVAHPPANQVMLVVFSKQGPGSGGQRAHTLIHTAEQSKYVGLERHTGGGSGRRAKRHQHHHHQQQQQQQHRGHKAVPDAAEERPGVRPLCRRVDMWVDFKQIGWSQWIVYPKGYNAYRCEGGCPTPVDETFTPTNHAYMQSLLKMHHPDKAPCPSCVPTRLAPLSMLYYEQGRMVMRHHEDMVVEECGCH</sequence>
<dbReference type="PROSITE" id="PS51362">
    <property type="entry name" value="TGF_BETA_2"/>
    <property type="match status" value="1"/>
</dbReference>
<evidence type="ECO:0000256" key="2">
    <source>
        <dbReference type="ARBA" id="ARBA00006656"/>
    </source>
</evidence>
<dbReference type="CDD" id="cd13759">
    <property type="entry name" value="TGF_beta_NODAL"/>
    <property type="match status" value="1"/>
</dbReference>
<comment type="similarity">
    <text evidence="2 10">Belongs to the TGF-beta family.</text>
</comment>
<keyword evidence="3" id="KW-0217">Developmental protein</keyword>
<dbReference type="GO" id="GO:0005615">
    <property type="term" value="C:extracellular space"/>
    <property type="evidence" value="ECO:0007669"/>
    <property type="project" value="TreeGrafter"/>
</dbReference>
<protein>
    <submittedName>
        <fullName evidence="14">Nodal</fullName>
    </submittedName>
</protein>
<dbReference type="Gene3D" id="2.10.90.10">
    <property type="entry name" value="Cystine-knot cytokines"/>
    <property type="match status" value="1"/>
</dbReference>
<feature type="region of interest" description="Disordered" evidence="11">
    <location>
        <begin position="189"/>
        <end position="210"/>
    </location>
</feature>
<evidence type="ECO:0000256" key="4">
    <source>
        <dbReference type="ARBA" id="ARBA00022525"/>
    </source>
</evidence>
<feature type="compositionally biased region" description="Acidic residues" evidence="11">
    <location>
        <begin position="193"/>
        <end position="203"/>
    </location>
</feature>
<dbReference type="SMART" id="SM00204">
    <property type="entry name" value="TGFB"/>
    <property type="match status" value="1"/>
</dbReference>
<dbReference type="InterPro" id="IPR001839">
    <property type="entry name" value="TGF-b_C"/>
</dbReference>
<evidence type="ECO:0000313" key="15">
    <source>
        <dbReference type="Proteomes" id="UP001174136"/>
    </source>
</evidence>
<dbReference type="InterPro" id="IPR029034">
    <property type="entry name" value="Cystine-knot_cytokine"/>
</dbReference>
<keyword evidence="15" id="KW-1185">Reference proteome</keyword>
<comment type="subcellular location">
    <subcellularLocation>
        <location evidence="1">Secreted</location>
    </subcellularLocation>
</comment>
<comment type="caution">
    <text evidence="14">The sequence shown here is derived from an EMBL/GenBank/DDBJ whole genome shotgun (WGS) entry which is preliminary data.</text>
</comment>
<dbReference type="EMBL" id="JAOPHQ010005990">
    <property type="protein sequence ID" value="KAK0133403.1"/>
    <property type="molecule type" value="Genomic_DNA"/>
</dbReference>
<dbReference type="InterPro" id="IPR001111">
    <property type="entry name" value="TGF-b_propeptide"/>
</dbReference>
<proteinExistence type="inferred from homology"/>
<dbReference type="AlphaFoldDB" id="A0AA47M4F8"/>
<dbReference type="InterPro" id="IPR015615">
    <property type="entry name" value="TGF-beta-rel"/>
</dbReference>
<keyword evidence="6 12" id="KW-0732">Signal</keyword>
<dbReference type="GO" id="GO:0008083">
    <property type="term" value="F:growth factor activity"/>
    <property type="evidence" value="ECO:0007669"/>
    <property type="project" value="UniProtKB-KW"/>
</dbReference>
<feature type="domain" description="TGF-beta family profile" evidence="13">
    <location>
        <begin position="274"/>
        <end position="393"/>
    </location>
</feature>